<accession>A0AAD4WLR9</accession>
<dbReference type="EMBL" id="JAJFAZ020000002">
    <property type="protein sequence ID" value="KAI5345843.1"/>
    <property type="molecule type" value="Genomic_DNA"/>
</dbReference>
<comment type="caution">
    <text evidence="1">The sequence shown here is derived from an EMBL/GenBank/DDBJ whole genome shotgun (WGS) entry which is preliminary data.</text>
</comment>
<name>A0AAD4WLR9_PRUDU</name>
<organism evidence="1 2">
    <name type="scientific">Prunus dulcis</name>
    <name type="common">Almond</name>
    <name type="synonym">Amygdalus dulcis</name>
    <dbReference type="NCBI Taxonomy" id="3755"/>
    <lineage>
        <taxon>Eukaryota</taxon>
        <taxon>Viridiplantae</taxon>
        <taxon>Streptophyta</taxon>
        <taxon>Embryophyta</taxon>
        <taxon>Tracheophyta</taxon>
        <taxon>Spermatophyta</taxon>
        <taxon>Magnoliopsida</taxon>
        <taxon>eudicotyledons</taxon>
        <taxon>Gunneridae</taxon>
        <taxon>Pentapetalae</taxon>
        <taxon>rosids</taxon>
        <taxon>fabids</taxon>
        <taxon>Rosales</taxon>
        <taxon>Rosaceae</taxon>
        <taxon>Amygdaloideae</taxon>
        <taxon>Amygdaleae</taxon>
        <taxon>Prunus</taxon>
    </lineage>
</organism>
<protein>
    <submittedName>
        <fullName evidence="1">Uncharacterized protein</fullName>
    </submittedName>
</protein>
<gene>
    <name evidence="1" type="ORF">L3X38_013720</name>
</gene>
<evidence type="ECO:0000313" key="1">
    <source>
        <dbReference type="EMBL" id="KAI5345843.1"/>
    </source>
</evidence>
<dbReference type="AlphaFoldDB" id="A0AAD4WLR9"/>
<dbReference type="Proteomes" id="UP001054821">
    <property type="component" value="Chromosome 2"/>
</dbReference>
<sequence length="109" mass="12513">MLHCPGQSKNDATWLYFLITFEYFKGTAERLYSLNIFQRTRSLHSQRTELSLPVTASSSGIQTHSFSPLVVKIKRESAEGCVKDFVFGSKRQPEREIEKLALNSAKEYH</sequence>
<keyword evidence="2" id="KW-1185">Reference proteome</keyword>
<evidence type="ECO:0000313" key="2">
    <source>
        <dbReference type="Proteomes" id="UP001054821"/>
    </source>
</evidence>
<reference evidence="1 2" key="1">
    <citation type="journal article" date="2022" name="G3 (Bethesda)">
        <title>Whole-genome sequence and methylome profiling of the almond [Prunus dulcis (Mill.) D.A. Webb] cultivar 'Nonpareil'.</title>
        <authorList>
            <person name="D'Amico-Willman K.M."/>
            <person name="Ouma W.Z."/>
            <person name="Meulia T."/>
            <person name="Sideli G.M."/>
            <person name="Gradziel T.M."/>
            <person name="Fresnedo-Ramirez J."/>
        </authorList>
    </citation>
    <scope>NUCLEOTIDE SEQUENCE [LARGE SCALE GENOMIC DNA]</scope>
    <source>
        <strain evidence="1">Clone GOH B32 T37-40</strain>
    </source>
</reference>
<proteinExistence type="predicted"/>